<keyword evidence="3" id="KW-1185">Reference proteome</keyword>
<dbReference type="AlphaFoldDB" id="A0A7L6B449"/>
<dbReference type="InterPro" id="IPR026935">
    <property type="entry name" value="BtrH_N"/>
</dbReference>
<evidence type="ECO:0000313" key="3">
    <source>
        <dbReference type="Proteomes" id="UP000510844"/>
    </source>
</evidence>
<dbReference type="RefSeq" id="WP_181569189.1">
    <property type="nucleotide sequence ID" value="NZ_CP059322.2"/>
</dbReference>
<proteinExistence type="predicted"/>
<feature type="domain" description="Butirosin biosynthesis protein H N-terminal" evidence="1">
    <location>
        <begin position="18"/>
        <end position="142"/>
    </location>
</feature>
<evidence type="ECO:0000259" key="1">
    <source>
        <dbReference type="Pfam" id="PF14399"/>
    </source>
</evidence>
<sequence>MRVLLDEPPFWFHDLGNCLHDCLAVLLLARGFDPVEALGAVWQFHHDPAQVRGEEFYHPTPRPTLGETMFPFHPVRARWTHPTDGAAGWDGLRQSLREGRLAIAAVDNFHMPIRPAFGDVHAAHLVVVWGYDDDTGEAYVLEPTPPLYRGPIPIADFLRARGSGNEARPETRDYFFAGPRIAHRWIDVEFTGPPPVTDAAWVAAVIRSNVDEFRDPTPSPAGRGGLDGLRHWLGDIRDRAHGGNAEVAAGALGELYGVGWAAQGAAALHADFLRAAGRRLGRDELAQAGRQVDRLANEWTALRVFGAHGSTGALRVAEQLGPRSRRLLAGLEEALDRLDATAAALVSEPAVAGAAR</sequence>
<dbReference type="EMBL" id="CP059322">
    <property type="protein sequence ID" value="QLQ36674.1"/>
    <property type="molecule type" value="Genomic_DNA"/>
</dbReference>
<organism evidence="2 3">
    <name type="scientific">Micromonospora robiginosa</name>
    <dbReference type="NCBI Taxonomy" id="2749844"/>
    <lineage>
        <taxon>Bacteria</taxon>
        <taxon>Bacillati</taxon>
        <taxon>Actinomycetota</taxon>
        <taxon>Actinomycetes</taxon>
        <taxon>Micromonosporales</taxon>
        <taxon>Micromonosporaceae</taxon>
        <taxon>Micromonospora</taxon>
    </lineage>
</organism>
<reference evidence="2 3" key="2">
    <citation type="journal article" date="2021" name="Mar. Drugs">
        <title>A New Micromonospora Strain with Antibiotic Activity Isolated from the Microbiome of a Mid-Atlantic Deep-Sea Sponge.</title>
        <authorList>
            <person name="Back C.R."/>
            <person name="Stennett H.L."/>
            <person name="Williams S.E."/>
            <person name="Wang L."/>
            <person name="Ojeda Gomez J."/>
            <person name="Abdulle O.M."/>
            <person name="Duffy T."/>
            <person name="Neal C."/>
            <person name="Mantell J."/>
            <person name="Jepson M.A."/>
            <person name="Hendry K.R."/>
            <person name="Powell D."/>
            <person name="Stach J.E.M."/>
            <person name="Essex-Lopresti A.E."/>
            <person name="Willis C.L."/>
            <person name="Curnow P."/>
            <person name="Race P.R."/>
        </authorList>
    </citation>
    <scope>NUCLEOTIDE SEQUENCE [LARGE SCALE GENOMIC DNA]</scope>
    <source>
        <strain evidence="2 3">28ISP2-46</strain>
    </source>
</reference>
<accession>A0A7L6B449</accession>
<dbReference type="KEGG" id="mfeu:H1D33_25980"/>
<gene>
    <name evidence="2" type="ORF">H1D33_25980</name>
</gene>
<dbReference type="Pfam" id="PF14399">
    <property type="entry name" value="BtrH_N"/>
    <property type="match status" value="1"/>
</dbReference>
<dbReference type="Proteomes" id="UP000510844">
    <property type="component" value="Chromosome"/>
</dbReference>
<name>A0A7L6B449_9ACTN</name>
<evidence type="ECO:0000313" key="2">
    <source>
        <dbReference type="EMBL" id="QLQ36674.1"/>
    </source>
</evidence>
<reference evidence="3" key="1">
    <citation type="submission" date="2020-07" db="EMBL/GenBank/DDBJ databases">
        <title>A new Micromonospora strain with potent antibiotic activity isolated from the microbiome of a mid-Atlantic deep-sea sponge.</title>
        <authorList>
            <person name="Back C.R."/>
            <person name="Stennett H.L."/>
            <person name="Williams S.E."/>
            <person name="Wang L."/>
            <person name="Ojeda Gomez J."/>
            <person name="Abdulle O.M."/>
            <person name="Duffy T."/>
            <person name="Hendry K.R."/>
            <person name="Powell D."/>
            <person name="Stach J.E."/>
            <person name="Essex-Lopresti A.E."/>
            <person name="Willis C.L."/>
            <person name="Curnow P."/>
            <person name="Race P.R."/>
        </authorList>
    </citation>
    <scope>NUCLEOTIDE SEQUENCE [LARGE SCALE GENOMIC DNA]</scope>
    <source>
        <strain evidence="3">28ISP2-46</strain>
    </source>
</reference>
<protein>
    <submittedName>
        <fullName evidence="2">BtrH N-terminal domain-containing protein</fullName>
    </submittedName>
</protein>